<evidence type="ECO:0000313" key="3">
    <source>
        <dbReference type="EMBL" id="NRN91605.1"/>
    </source>
</evidence>
<dbReference type="EMBL" id="WCGB01000020">
    <property type="protein sequence ID" value="NRN91605.1"/>
    <property type="molecule type" value="Genomic_DNA"/>
</dbReference>
<dbReference type="EMBL" id="CP012381">
    <property type="protein sequence ID" value="ALI53013.1"/>
    <property type="molecule type" value="Genomic_DNA"/>
</dbReference>
<evidence type="ECO:0000313" key="2">
    <source>
        <dbReference type="EMBL" id="ALI53013.1"/>
    </source>
</evidence>
<accession>A0A9Q5C3J6</accession>
<reference evidence="2 4" key="1">
    <citation type="submission" date="2015-08" db="EMBL/GenBank/DDBJ databases">
        <title>Complete genome sequence of Lactobacillus helveticus CAUH18, a probiotic strain originated from koumiss.</title>
        <authorList>
            <person name="Yang Y."/>
            <person name="Hao Y."/>
        </authorList>
    </citation>
    <scope>NUCLEOTIDE SEQUENCE [LARGE SCALE GENOMIC DNA]</scope>
    <source>
        <strain evidence="2 4">CAUH18</strain>
    </source>
</reference>
<evidence type="ECO:0000313" key="4">
    <source>
        <dbReference type="Proteomes" id="UP000063930"/>
    </source>
</evidence>
<dbReference type="Proteomes" id="UP000063930">
    <property type="component" value="Chromosome"/>
</dbReference>
<keyword evidence="1" id="KW-1133">Transmembrane helix</keyword>
<evidence type="ECO:0000256" key="1">
    <source>
        <dbReference type="SAM" id="Phobius"/>
    </source>
</evidence>
<gene>
    <name evidence="2" type="ORF">ALV80_08085</name>
    <name evidence="3" type="ORF">IMAU50013_01144</name>
</gene>
<name>A0A9Q5C3J6_LACHE</name>
<dbReference type="AlphaFoldDB" id="A0A9Q5C3J6"/>
<keyword evidence="1" id="KW-0812">Transmembrane</keyword>
<feature type="transmembrane region" description="Helical" evidence="1">
    <location>
        <begin position="38"/>
        <end position="61"/>
    </location>
</feature>
<keyword evidence="1" id="KW-0472">Membrane</keyword>
<reference evidence="3" key="2">
    <citation type="submission" date="2019-09" db="EMBL/GenBank/DDBJ databases">
        <title>Comparative genomic analysis of Lactobacillus helveticus.</title>
        <authorList>
            <person name="Zhang H."/>
            <person name="Chen Y."/>
            <person name="Zhong Z."/>
        </authorList>
    </citation>
    <scope>NUCLEOTIDE SEQUENCE</scope>
    <source>
        <strain evidence="3">IMAU50013</strain>
    </source>
</reference>
<dbReference type="RefSeq" id="WP_041809641.1">
    <property type="nucleotide sequence ID" value="NZ_CP012381.1"/>
</dbReference>
<dbReference type="Proteomes" id="UP000601587">
    <property type="component" value="Unassembled WGS sequence"/>
</dbReference>
<organism evidence="3 5">
    <name type="scientific">Lactobacillus helveticus</name>
    <name type="common">Lactobacillus suntoryeus</name>
    <dbReference type="NCBI Taxonomy" id="1587"/>
    <lineage>
        <taxon>Bacteria</taxon>
        <taxon>Bacillati</taxon>
        <taxon>Bacillota</taxon>
        <taxon>Bacilli</taxon>
        <taxon>Lactobacillales</taxon>
        <taxon>Lactobacillaceae</taxon>
        <taxon>Lactobacillus</taxon>
    </lineage>
</organism>
<evidence type="ECO:0000313" key="5">
    <source>
        <dbReference type="Proteomes" id="UP000601587"/>
    </source>
</evidence>
<protein>
    <submittedName>
        <fullName evidence="3">Uncharacterized protein</fullName>
    </submittedName>
</protein>
<proteinExistence type="predicted"/>
<sequence>MKRYRPNTKAVIVGIVLMLIGILCWVIKASFIPKGALYLFPVGLLLICVGGLELTITAFIAMRKNDLAMSGHLRAIEAQQKKAEIKKESR</sequence>
<feature type="transmembrane region" description="Helical" evidence="1">
    <location>
        <begin position="12"/>
        <end position="32"/>
    </location>
</feature>